<dbReference type="PANTHER" id="PTHR35894">
    <property type="entry name" value="GENERAL SECRETION PATHWAY PROTEIN A-RELATED"/>
    <property type="match status" value="1"/>
</dbReference>
<dbReference type="InterPro" id="IPR049945">
    <property type="entry name" value="AAA_22"/>
</dbReference>
<organism evidence="2 3">
    <name type="scientific">Neisseria meningitidis serogroup B</name>
    <dbReference type="NCBI Taxonomy" id="491"/>
    <lineage>
        <taxon>Bacteria</taxon>
        <taxon>Pseudomonadati</taxon>
        <taxon>Pseudomonadota</taxon>
        <taxon>Betaproteobacteria</taxon>
        <taxon>Neisseriales</taxon>
        <taxon>Neisseriaceae</taxon>
        <taxon>Neisseria</taxon>
    </lineage>
</organism>
<dbReference type="InterPro" id="IPR014875">
    <property type="entry name" value="Mor_transcription_activator"/>
</dbReference>
<evidence type="ECO:0000259" key="1">
    <source>
        <dbReference type="PROSITE" id="PS50943"/>
    </source>
</evidence>
<dbReference type="InterPro" id="IPR052026">
    <property type="entry name" value="ExeA_AAA_ATPase_DNA-bind"/>
</dbReference>
<dbReference type="GO" id="GO:0003677">
    <property type="term" value="F:DNA binding"/>
    <property type="evidence" value="ECO:0007669"/>
    <property type="project" value="InterPro"/>
</dbReference>
<dbReference type="Gene3D" id="1.10.260.40">
    <property type="entry name" value="lambda repressor-like DNA-binding domains"/>
    <property type="match status" value="1"/>
</dbReference>
<name>A0A0H5QAZ1_NEIMI</name>
<dbReference type="SMART" id="SM00530">
    <property type="entry name" value="HTH_XRE"/>
    <property type="match status" value="1"/>
</dbReference>
<dbReference type="SUPFAM" id="SSF46689">
    <property type="entry name" value="Homeodomain-like"/>
    <property type="match status" value="1"/>
</dbReference>
<dbReference type="PROSITE" id="PS50943">
    <property type="entry name" value="HTH_CROC1"/>
    <property type="match status" value="1"/>
</dbReference>
<protein>
    <submittedName>
        <fullName evidence="2">Putative phage transposase</fullName>
    </submittedName>
</protein>
<evidence type="ECO:0000313" key="2">
    <source>
        <dbReference type="EMBL" id="CRY98479.1"/>
    </source>
</evidence>
<dbReference type="InterPro" id="IPR009057">
    <property type="entry name" value="Homeodomain-like_sf"/>
</dbReference>
<dbReference type="EMBL" id="CVTF01000098">
    <property type="protein sequence ID" value="CRY98479.1"/>
    <property type="molecule type" value="Genomic_DNA"/>
</dbReference>
<dbReference type="InterPro" id="IPR027417">
    <property type="entry name" value="P-loop_NTPase"/>
</dbReference>
<dbReference type="InterPro" id="IPR010982">
    <property type="entry name" value="Lambda_DNA-bd_dom_sf"/>
</dbReference>
<proteinExistence type="predicted"/>
<dbReference type="SUPFAM" id="SSF47413">
    <property type="entry name" value="lambda repressor-like DNA-binding domains"/>
    <property type="match status" value="1"/>
</dbReference>
<sequence>MKQINQALQQKLVEFKEKSGMNQTQLARGIDTSPASISMYLNGTYADKGGNYETIETKIEAFLEMEDSKARREELVLGFVSTKTTRRIAEVMRDAHEGGETVVIYGQAGLGKTQSVKNYCEKNPAAILIEANPSFTALVLMRKLATAAKVSAMGSLNDLFESVSDRLRDSGRLIVVDEAENLPLRALEIIRRLHDETGCGLVLSGMPRLVANLRGKHGELVQLYSRVSVALNLGESLPDDELFEIAKAALPDAVKHLLPDSVQALITVIGFNETLELVRLMGGTTYPLRQGYTKNSQSRVAYLEEIIGSEAAGRLVEAMAPCNLFIPRCETALYELRNRKIRSQFDRQTAGGTPAYEAVNDLALAHRLSDRHVWRILKQADKEAEQENLF</sequence>
<dbReference type="Pfam" id="PF13401">
    <property type="entry name" value="AAA_22"/>
    <property type="match status" value="1"/>
</dbReference>
<dbReference type="GO" id="GO:0016887">
    <property type="term" value="F:ATP hydrolysis activity"/>
    <property type="evidence" value="ECO:0007669"/>
    <property type="project" value="InterPro"/>
</dbReference>
<feature type="domain" description="HTH cro/C1-type" evidence="1">
    <location>
        <begin position="12"/>
        <end position="45"/>
    </location>
</feature>
<dbReference type="PANTHER" id="PTHR35894:SF5">
    <property type="entry name" value="MU-LIKE PROPHAGE FLUMU DNA TRANSPOSITION PROTEIN B"/>
    <property type="match status" value="1"/>
</dbReference>
<reference evidence="2 3" key="1">
    <citation type="submission" date="2014-11" db="EMBL/GenBank/DDBJ databases">
        <authorList>
            <person name="Diene M.Seydina."/>
        </authorList>
    </citation>
    <scope>NUCLEOTIDE SEQUENCE [LARGE SCALE GENOMIC DNA]</scope>
    <source>
        <strain evidence="2 3">Neisseria meningitidis CHUV</strain>
    </source>
</reference>
<dbReference type="Gene3D" id="1.10.10.60">
    <property type="entry name" value="Homeodomain-like"/>
    <property type="match status" value="1"/>
</dbReference>
<accession>A0A0H5QAZ1</accession>
<evidence type="ECO:0000313" key="3">
    <source>
        <dbReference type="Proteomes" id="UP000182715"/>
    </source>
</evidence>
<dbReference type="Proteomes" id="UP000182715">
    <property type="component" value="Unassembled WGS sequence"/>
</dbReference>
<dbReference type="InterPro" id="IPR001387">
    <property type="entry name" value="Cro/C1-type_HTH"/>
</dbReference>
<dbReference type="SUPFAM" id="SSF52540">
    <property type="entry name" value="P-loop containing nucleoside triphosphate hydrolases"/>
    <property type="match status" value="1"/>
</dbReference>
<dbReference type="AlphaFoldDB" id="A0A0H5QAZ1"/>
<dbReference type="Gene3D" id="3.40.50.300">
    <property type="entry name" value="P-loop containing nucleotide triphosphate hydrolases"/>
    <property type="match status" value="1"/>
</dbReference>
<dbReference type="CDD" id="cd00093">
    <property type="entry name" value="HTH_XRE"/>
    <property type="match status" value="1"/>
</dbReference>
<dbReference type="Pfam" id="PF08765">
    <property type="entry name" value="Mor"/>
    <property type="match status" value="1"/>
</dbReference>